<sequence length="202" mass="22516">MPPPPPPSNNSIISTSQGFTPPPPPGINSSFKVGGGTPPPPGSFSPMIQDPVSIPVIGGKVNKVQAKKSTKQYINVREIIGPKDVFQALRIAPSVFKELFGVSYPNNSEYLEGQQIAQVVFEDFELNLIWARDMSQTDDSYAVPYAMTDSTHALWELLGNNGFELRDSRNYLTYQTNRVSRFNGRMLCERVFNSKQNQYKLL</sequence>
<reference evidence="2 3" key="1">
    <citation type="journal article" date="2010" name="Cell">
        <title>The genome of Naegleria gruberi illuminates early eukaryotic versatility.</title>
        <authorList>
            <person name="Fritz-Laylin L.K."/>
            <person name="Prochnik S.E."/>
            <person name="Ginger M.L."/>
            <person name="Dacks J.B."/>
            <person name="Carpenter M.L."/>
            <person name="Field M.C."/>
            <person name="Kuo A."/>
            <person name="Paredez A."/>
            <person name="Chapman J."/>
            <person name="Pham J."/>
            <person name="Shu S."/>
            <person name="Neupane R."/>
            <person name="Cipriano M."/>
            <person name="Mancuso J."/>
            <person name="Tu H."/>
            <person name="Salamov A."/>
            <person name="Lindquist E."/>
            <person name="Shapiro H."/>
            <person name="Lucas S."/>
            <person name="Grigoriev I.V."/>
            <person name="Cande W.Z."/>
            <person name="Fulton C."/>
            <person name="Rokhsar D.S."/>
            <person name="Dawson S.C."/>
        </authorList>
    </citation>
    <scope>NUCLEOTIDE SEQUENCE [LARGE SCALE GENOMIC DNA]</scope>
    <source>
        <strain evidence="2 3">NEG-M</strain>
    </source>
</reference>
<dbReference type="EMBL" id="GG738979">
    <property type="protein sequence ID" value="EFC35934.1"/>
    <property type="molecule type" value="Genomic_DNA"/>
</dbReference>
<evidence type="ECO:0000256" key="1">
    <source>
        <dbReference type="SAM" id="MobiDB-lite"/>
    </source>
</evidence>
<dbReference type="AlphaFoldDB" id="D2W4R8"/>
<protein>
    <submittedName>
        <fullName evidence="2">Predicted protein</fullName>
    </submittedName>
</protein>
<feature type="region of interest" description="Disordered" evidence="1">
    <location>
        <begin position="1"/>
        <end position="49"/>
    </location>
</feature>
<dbReference type="GeneID" id="8860725"/>
<evidence type="ECO:0000313" key="3">
    <source>
        <dbReference type="Proteomes" id="UP000006671"/>
    </source>
</evidence>
<dbReference type="VEuPathDB" id="AmoebaDB:NAEGRDRAFT_54664"/>
<evidence type="ECO:0000313" key="2">
    <source>
        <dbReference type="EMBL" id="EFC35934.1"/>
    </source>
</evidence>
<organism evidence="3">
    <name type="scientific">Naegleria gruberi</name>
    <name type="common">Amoeba</name>
    <dbReference type="NCBI Taxonomy" id="5762"/>
    <lineage>
        <taxon>Eukaryota</taxon>
        <taxon>Discoba</taxon>
        <taxon>Heterolobosea</taxon>
        <taxon>Tetramitia</taxon>
        <taxon>Eutetramitia</taxon>
        <taxon>Vahlkampfiidae</taxon>
        <taxon>Naegleria</taxon>
    </lineage>
</organism>
<gene>
    <name evidence="2" type="ORF">NAEGRDRAFT_54664</name>
</gene>
<dbReference type="RefSeq" id="XP_002668678.1">
    <property type="nucleotide sequence ID" value="XM_002668632.1"/>
</dbReference>
<proteinExistence type="predicted"/>
<dbReference type="KEGG" id="ngr:NAEGRDRAFT_54664"/>
<name>D2W4R8_NAEGR</name>
<dbReference type="InParanoid" id="D2W4R8"/>
<accession>D2W4R8</accession>
<keyword evidence="3" id="KW-1185">Reference proteome</keyword>
<dbReference type="Proteomes" id="UP000006671">
    <property type="component" value="Unassembled WGS sequence"/>
</dbReference>